<dbReference type="SMART" id="SM00320">
    <property type="entry name" value="WD40"/>
    <property type="match status" value="4"/>
</dbReference>
<dbReference type="STRING" id="329046.A0A1Y2D2H8"/>
<dbReference type="EMBL" id="MCGO01000001">
    <property type="protein sequence ID" value="ORY53498.1"/>
    <property type="molecule type" value="Genomic_DNA"/>
</dbReference>
<proteinExistence type="predicted"/>
<feature type="region of interest" description="Disordered" evidence="9">
    <location>
        <begin position="506"/>
        <end position="551"/>
    </location>
</feature>
<evidence type="ECO:0000256" key="4">
    <source>
        <dbReference type="ARBA" id="ARBA00022574"/>
    </source>
</evidence>
<keyword evidence="5" id="KW-0677">Repeat</keyword>
<dbReference type="InterPro" id="IPR036322">
    <property type="entry name" value="WD40_repeat_dom_sf"/>
</dbReference>
<comment type="subcellular location">
    <subcellularLocation>
        <location evidence="2">Nucleus</location>
        <location evidence="2">Nucleolus</location>
    </subcellularLocation>
</comment>
<dbReference type="InterPro" id="IPR015943">
    <property type="entry name" value="WD40/YVTN_repeat-like_dom_sf"/>
</dbReference>
<dbReference type="SMART" id="SM01033">
    <property type="entry name" value="BING4CT"/>
    <property type="match status" value="1"/>
</dbReference>
<dbReference type="PROSITE" id="PS00678">
    <property type="entry name" value="WD_REPEATS_1"/>
    <property type="match status" value="1"/>
</dbReference>
<evidence type="ECO:0000256" key="8">
    <source>
        <dbReference type="PROSITE-ProRule" id="PRU00221"/>
    </source>
</evidence>
<dbReference type="InterPro" id="IPR019775">
    <property type="entry name" value="WD40_repeat_CS"/>
</dbReference>
<evidence type="ECO:0000256" key="3">
    <source>
        <dbReference type="ARBA" id="ARBA00022552"/>
    </source>
</evidence>
<dbReference type="FunFam" id="2.130.10.10:FF:000378">
    <property type="entry name" value="U3 small nucleolar RNA-associated protein 7"/>
    <property type="match status" value="1"/>
</dbReference>
<dbReference type="PROSITE" id="PS50294">
    <property type="entry name" value="WD_REPEATS_REGION"/>
    <property type="match status" value="1"/>
</dbReference>
<evidence type="ECO:0000313" key="12">
    <source>
        <dbReference type="Proteomes" id="UP000193642"/>
    </source>
</evidence>
<protein>
    <recommendedName>
        <fullName evidence="7">U three protein 7</fullName>
    </recommendedName>
</protein>
<dbReference type="GO" id="GO:0000462">
    <property type="term" value="P:maturation of SSU-rRNA from tricistronic rRNA transcript (SSU-rRNA, 5.8S rRNA, LSU-rRNA)"/>
    <property type="evidence" value="ECO:0007669"/>
    <property type="project" value="TreeGrafter"/>
</dbReference>
<evidence type="ECO:0000256" key="6">
    <source>
        <dbReference type="ARBA" id="ARBA00023242"/>
    </source>
</evidence>
<dbReference type="GO" id="GO:0032040">
    <property type="term" value="C:small-subunit processome"/>
    <property type="evidence" value="ECO:0007669"/>
    <property type="project" value="TreeGrafter"/>
</dbReference>
<dbReference type="InterPro" id="IPR012952">
    <property type="entry name" value="BING4_C_dom"/>
</dbReference>
<dbReference type="InterPro" id="IPR001680">
    <property type="entry name" value="WD40_rpt"/>
</dbReference>
<dbReference type="PANTHER" id="PTHR14085:SF3">
    <property type="entry name" value="WD REPEAT-CONTAINING PROTEIN 46"/>
    <property type="match status" value="1"/>
</dbReference>
<dbReference type="Gene3D" id="2.130.10.10">
    <property type="entry name" value="YVTN repeat-like/Quinoprotein amine dehydrogenase"/>
    <property type="match status" value="1"/>
</dbReference>
<evidence type="ECO:0000313" key="11">
    <source>
        <dbReference type="EMBL" id="ORY53498.1"/>
    </source>
</evidence>
<dbReference type="PANTHER" id="PTHR14085">
    <property type="entry name" value="WD-REPEAT PROTEIN BING4"/>
    <property type="match status" value="1"/>
</dbReference>
<feature type="compositionally biased region" description="Basic and acidic residues" evidence="9">
    <location>
        <begin position="506"/>
        <end position="524"/>
    </location>
</feature>
<dbReference type="GO" id="GO:0030686">
    <property type="term" value="C:90S preribosome"/>
    <property type="evidence" value="ECO:0007669"/>
    <property type="project" value="TreeGrafter"/>
</dbReference>
<organism evidence="11 12">
    <name type="scientific">Rhizoclosmatium globosum</name>
    <dbReference type="NCBI Taxonomy" id="329046"/>
    <lineage>
        <taxon>Eukaryota</taxon>
        <taxon>Fungi</taxon>
        <taxon>Fungi incertae sedis</taxon>
        <taxon>Chytridiomycota</taxon>
        <taxon>Chytridiomycota incertae sedis</taxon>
        <taxon>Chytridiomycetes</taxon>
        <taxon>Chytridiales</taxon>
        <taxon>Chytriomycetaceae</taxon>
        <taxon>Rhizoclosmatium</taxon>
    </lineage>
</organism>
<evidence type="ECO:0000256" key="5">
    <source>
        <dbReference type="ARBA" id="ARBA00022737"/>
    </source>
</evidence>
<evidence type="ECO:0000256" key="2">
    <source>
        <dbReference type="ARBA" id="ARBA00004604"/>
    </source>
</evidence>
<dbReference type="InterPro" id="IPR040315">
    <property type="entry name" value="WDR46/Utp7"/>
</dbReference>
<feature type="repeat" description="WD" evidence="8">
    <location>
        <begin position="287"/>
        <end position="328"/>
    </location>
</feature>
<keyword evidence="6" id="KW-0539">Nucleus</keyword>
<gene>
    <name evidence="11" type="ORF">BCR33DRAFT_844816</name>
</gene>
<dbReference type="AlphaFoldDB" id="A0A1Y2D2H8"/>
<evidence type="ECO:0000256" key="9">
    <source>
        <dbReference type="SAM" id="MobiDB-lite"/>
    </source>
</evidence>
<reference evidence="11 12" key="1">
    <citation type="submission" date="2016-07" db="EMBL/GenBank/DDBJ databases">
        <title>Pervasive Adenine N6-methylation of Active Genes in Fungi.</title>
        <authorList>
            <consortium name="DOE Joint Genome Institute"/>
            <person name="Mondo S.J."/>
            <person name="Dannebaum R.O."/>
            <person name="Kuo R.C."/>
            <person name="Labutti K."/>
            <person name="Haridas S."/>
            <person name="Kuo A."/>
            <person name="Salamov A."/>
            <person name="Ahrendt S.R."/>
            <person name="Lipzen A."/>
            <person name="Sullivan W."/>
            <person name="Andreopoulos W.B."/>
            <person name="Clum A."/>
            <person name="Lindquist E."/>
            <person name="Daum C."/>
            <person name="Ramamoorthy G.K."/>
            <person name="Gryganskyi A."/>
            <person name="Culley D."/>
            <person name="Magnuson J.K."/>
            <person name="James T.Y."/>
            <person name="O'Malley M.A."/>
            <person name="Stajich J.E."/>
            <person name="Spatafora J.W."/>
            <person name="Visel A."/>
            <person name="Grigoriev I.V."/>
        </authorList>
    </citation>
    <scope>NUCLEOTIDE SEQUENCE [LARGE SCALE GENOMIC DNA]</scope>
    <source>
        <strain evidence="11 12">JEL800</strain>
    </source>
</reference>
<dbReference type="OrthoDB" id="10251154at2759"/>
<comment type="caution">
    <text evidence="11">The sequence shown here is derived from an EMBL/GenBank/DDBJ whole genome shotgun (WGS) entry which is preliminary data.</text>
</comment>
<feature type="domain" description="BING4 C-terminal" evidence="10">
    <location>
        <begin position="368"/>
        <end position="447"/>
    </location>
</feature>
<dbReference type="Pfam" id="PF08149">
    <property type="entry name" value="BING4CT"/>
    <property type="match status" value="1"/>
</dbReference>
<accession>A0A1Y2D2H8</accession>
<evidence type="ECO:0000256" key="1">
    <source>
        <dbReference type="ARBA" id="ARBA00004099"/>
    </source>
</evidence>
<feature type="region of interest" description="Disordered" evidence="9">
    <location>
        <begin position="39"/>
        <end position="61"/>
    </location>
</feature>
<keyword evidence="4 8" id="KW-0853">WD repeat</keyword>
<keyword evidence="12" id="KW-1185">Reference proteome</keyword>
<dbReference type="Proteomes" id="UP000193642">
    <property type="component" value="Unassembled WGS sequence"/>
</dbReference>
<evidence type="ECO:0000259" key="10">
    <source>
        <dbReference type="SMART" id="SM01033"/>
    </source>
</evidence>
<dbReference type="Pfam" id="PF00400">
    <property type="entry name" value="WD40"/>
    <property type="match status" value="1"/>
</dbReference>
<comment type="function">
    <text evidence="1">Involved in nucleolar processing of pre-18S ribosomal RNA.</text>
</comment>
<dbReference type="PROSITE" id="PS50082">
    <property type="entry name" value="WD_REPEATS_2"/>
    <property type="match status" value="1"/>
</dbReference>
<dbReference type="SUPFAM" id="SSF50978">
    <property type="entry name" value="WD40 repeat-like"/>
    <property type="match status" value="1"/>
</dbReference>
<evidence type="ECO:0000256" key="7">
    <source>
        <dbReference type="ARBA" id="ARBA00076453"/>
    </source>
</evidence>
<name>A0A1Y2D2H8_9FUNG</name>
<keyword evidence="3" id="KW-0698">rRNA processing</keyword>
<sequence>MAGDDDKRKKAAAAQKAVELHIEQKKVADKLKTVKYNRVEATGGDDENPYSAKNLQDKKARGQYKRQEKKYSEVATRAAQSEVLLTQDAGYIEAEGMERTYKFSQKVIRENVDINTEAKGFDLKLKEFGPYAVDYTRNGRNLLIGGRKGHIATFDWKSKALGCELHLKETVRDVKWLHDQTMFAVAQKQYTYIYDRTGMEIHCMRKFVEINRLEFLPYHFLLCGISKNGQLTWQDTSTGSLVAQHRTRFGDCNAMTQNPYNAIINLGHSNGVVSLWSPNMNEPLVKMFCHKGPVKALAVDRGGYYMATSGLDGRLKVWDIRSYKPVHEYYTHTPASELSISQLGMLAVGFGPNVAVWKDAFKEKQKSPYLTHLLPGSTVNSLKFCPYDDVLGVGHNEGITSMIVPGSGEPNYDAFEANPYQTATQAKRREVMSLLDKIQPEMISLNPDFIGSVDRAGTETVMEEKRLAFEANNLGEKFVPKKKARGKSSAHNKFLRKQTNIVDPLRVKALEDRQKERDAKEKEGKRKRGGAGNGEKEYSALDRFTAKKPKW</sequence>